<evidence type="ECO:0000256" key="1">
    <source>
        <dbReference type="SAM" id="Phobius"/>
    </source>
</evidence>
<feature type="transmembrane region" description="Helical" evidence="1">
    <location>
        <begin position="176"/>
        <end position="194"/>
    </location>
</feature>
<keyword evidence="1" id="KW-0812">Transmembrane</keyword>
<keyword evidence="1" id="KW-0472">Membrane</keyword>
<keyword evidence="1" id="KW-1133">Transmembrane helix</keyword>
<dbReference type="RefSeq" id="WP_406697334.1">
    <property type="nucleotide sequence ID" value="NZ_CP155447.1"/>
</dbReference>
<gene>
    <name evidence="2" type="ORF">V5E97_00665</name>
</gene>
<feature type="transmembrane region" description="Helical" evidence="1">
    <location>
        <begin position="89"/>
        <end position="110"/>
    </location>
</feature>
<evidence type="ECO:0000313" key="2">
    <source>
        <dbReference type="EMBL" id="XBH04559.1"/>
    </source>
</evidence>
<protein>
    <submittedName>
        <fullName evidence="2">Uncharacterized protein</fullName>
    </submittedName>
</protein>
<proteinExistence type="predicted"/>
<feature type="transmembrane region" description="Helical" evidence="1">
    <location>
        <begin position="56"/>
        <end position="77"/>
    </location>
</feature>
<dbReference type="EMBL" id="CP155447">
    <property type="protein sequence ID" value="XBH04559.1"/>
    <property type="molecule type" value="Genomic_DNA"/>
</dbReference>
<sequence length="195" mass="22120">MNSQEAHSRRFLISDAIVLVASTALLLSTGRALRLILLSLDAWFNRYPELHPYEIRLTMCSIGLASLSLPLLISILIRSADRLRLRRGVPGLFVHLAVGLVVTVRLLGWASRAGFWVAFEGKLGFYGRVWGQDARYYLQEDFKEDIAIAVLVTWLTLKIVGQWNPERAWDDRLGRLVGVLWVIFYLGARLLSMIP</sequence>
<name>A0AAU7CH25_9BACT</name>
<organism evidence="2">
    <name type="scientific">Singulisphaera sp. Ch08</name>
    <dbReference type="NCBI Taxonomy" id="3120278"/>
    <lineage>
        <taxon>Bacteria</taxon>
        <taxon>Pseudomonadati</taxon>
        <taxon>Planctomycetota</taxon>
        <taxon>Planctomycetia</taxon>
        <taxon>Isosphaerales</taxon>
        <taxon>Isosphaeraceae</taxon>
        <taxon>Singulisphaera</taxon>
    </lineage>
</organism>
<reference evidence="2" key="1">
    <citation type="submission" date="2024-05" db="EMBL/GenBank/DDBJ databases">
        <title>Planctomycetes of the genus Singulisphaera possess chitinolytic capabilities.</title>
        <authorList>
            <person name="Ivanova A."/>
        </authorList>
    </citation>
    <scope>NUCLEOTIDE SEQUENCE</scope>
    <source>
        <strain evidence="2">Ch08T</strain>
    </source>
</reference>
<feature type="transmembrane region" description="Helical" evidence="1">
    <location>
        <begin position="146"/>
        <end position="164"/>
    </location>
</feature>
<accession>A0AAU7CH25</accession>
<dbReference type="AlphaFoldDB" id="A0AAU7CH25"/>